<evidence type="ECO:0000256" key="6">
    <source>
        <dbReference type="ARBA" id="ARBA00022723"/>
    </source>
</evidence>
<evidence type="ECO:0000256" key="10">
    <source>
        <dbReference type="ARBA" id="ARBA00022840"/>
    </source>
</evidence>
<evidence type="ECO:0000256" key="5">
    <source>
        <dbReference type="ARBA" id="ARBA00022670"/>
    </source>
</evidence>
<evidence type="ECO:0000256" key="4">
    <source>
        <dbReference type="ARBA" id="ARBA00010550"/>
    </source>
</evidence>
<keyword evidence="5" id="KW-0645">Protease</keyword>
<dbReference type="SUPFAM" id="SSF140990">
    <property type="entry name" value="FtsH protease domain-like"/>
    <property type="match status" value="1"/>
</dbReference>
<dbReference type="InterPro" id="IPR003959">
    <property type="entry name" value="ATPase_AAA_core"/>
</dbReference>
<comment type="similarity">
    <text evidence="4">In the N-terminal section; belongs to the AAA ATPase family.</text>
</comment>
<dbReference type="Pfam" id="PF01434">
    <property type="entry name" value="Peptidase_M41"/>
    <property type="match status" value="1"/>
</dbReference>
<dbReference type="InterPro" id="IPR000642">
    <property type="entry name" value="Peptidase_M41"/>
</dbReference>
<evidence type="ECO:0000256" key="8">
    <source>
        <dbReference type="ARBA" id="ARBA00022801"/>
    </source>
</evidence>
<dbReference type="GO" id="GO:0004176">
    <property type="term" value="F:ATP-dependent peptidase activity"/>
    <property type="evidence" value="ECO:0007669"/>
    <property type="project" value="InterPro"/>
</dbReference>
<dbReference type="FunFam" id="1.10.8.60:FF:000001">
    <property type="entry name" value="ATP-dependent zinc metalloprotease FtsH"/>
    <property type="match status" value="1"/>
</dbReference>
<evidence type="ECO:0000256" key="7">
    <source>
        <dbReference type="ARBA" id="ARBA00022741"/>
    </source>
</evidence>
<keyword evidence="11" id="KW-0809">Transit peptide</keyword>
<dbReference type="GO" id="GO:0005524">
    <property type="term" value="F:ATP binding"/>
    <property type="evidence" value="ECO:0007669"/>
    <property type="project" value="UniProtKB-KW"/>
</dbReference>
<dbReference type="PANTHER" id="PTHR23076">
    <property type="entry name" value="METALLOPROTEASE M41 FTSH"/>
    <property type="match status" value="1"/>
</dbReference>
<comment type="similarity">
    <text evidence="3">In the C-terminal section; belongs to the peptidase M41 family.</text>
</comment>
<dbReference type="FunFam" id="1.20.58.760:FF:000002">
    <property type="entry name" value="ATP-dependent zinc metalloprotease FtsH"/>
    <property type="match status" value="1"/>
</dbReference>
<dbReference type="GO" id="GO:0004222">
    <property type="term" value="F:metalloendopeptidase activity"/>
    <property type="evidence" value="ECO:0007669"/>
    <property type="project" value="InterPro"/>
</dbReference>
<dbReference type="SUPFAM" id="SSF52540">
    <property type="entry name" value="P-loop containing nucleoside triphosphate hydrolases"/>
    <property type="match status" value="1"/>
</dbReference>
<feature type="domain" description="AAA+ ATPase" evidence="14">
    <location>
        <begin position="352"/>
        <end position="488"/>
    </location>
</feature>
<dbReference type="Gene3D" id="3.40.50.300">
    <property type="entry name" value="P-loop containing nucleotide triphosphate hydrolases"/>
    <property type="match status" value="1"/>
</dbReference>
<keyword evidence="13" id="KW-0496">Mitochondrion</keyword>
<dbReference type="InterPro" id="IPR003960">
    <property type="entry name" value="ATPase_AAA_CS"/>
</dbReference>
<dbReference type="GO" id="GO:0009507">
    <property type="term" value="C:chloroplast"/>
    <property type="evidence" value="ECO:0007669"/>
    <property type="project" value="TreeGrafter"/>
</dbReference>
<evidence type="ECO:0000256" key="3">
    <source>
        <dbReference type="ARBA" id="ARBA00010044"/>
    </source>
</evidence>
<dbReference type="AlphaFoldDB" id="A0AAP0HYR7"/>
<dbReference type="PANTHER" id="PTHR23076:SF37">
    <property type="entry name" value="ATP-DEPENDENT ZINC METALLOPROTEASE FTSH 4, MITOCHONDRIAL"/>
    <property type="match status" value="1"/>
</dbReference>
<evidence type="ECO:0000313" key="15">
    <source>
        <dbReference type="EMBL" id="KAK9101325.1"/>
    </source>
</evidence>
<dbReference type="GO" id="GO:0006508">
    <property type="term" value="P:proteolysis"/>
    <property type="evidence" value="ECO:0007669"/>
    <property type="project" value="UniProtKB-KW"/>
</dbReference>
<evidence type="ECO:0000256" key="12">
    <source>
        <dbReference type="ARBA" id="ARBA00023049"/>
    </source>
</evidence>
<dbReference type="Gene3D" id="1.20.58.760">
    <property type="entry name" value="Peptidase M41"/>
    <property type="match status" value="1"/>
</dbReference>
<keyword evidence="9" id="KW-0862">Zinc</keyword>
<evidence type="ECO:0000256" key="2">
    <source>
        <dbReference type="ARBA" id="ARBA00004173"/>
    </source>
</evidence>
<evidence type="ECO:0000256" key="1">
    <source>
        <dbReference type="ARBA" id="ARBA00001947"/>
    </source>
</evidence>
<comment type="cofactor">
    <cofactor evidence="1">
        <name>Zn(2+)</name>
        <dbReference type="ChEBI" id="CHEBI:29105"/>
    </cofactor>
</comment>
<name>A0AAP0HYR7_9MAGN</name>
<dbReference type="GO" id="GO:0016887">
    <property type="term" value="F:ATP hydrolysis activity"/>
    <property type="evidence" value="ECO:0007669"/>
    <property type="project" value="InterPro"/>
</dbReference>
<gene>
    <name evidence="15" type="ORF">Scep_024755</name>
</gene>
<dbReference type="InterPro" id="IPR037219">
    <property type="entry name" value="Peptidase_M41-like"/>
</dbReference>
<dbReference type="GO" id="GO:0045037">
    <property type="term" value="P:protein import into chloroplast stroma"/>
    <property type="evidence" value="ECO:0007669"/>
    <property type="project" value="TreeGrafter"/>
</dbReference>
<keyword evidence="6" id="KW-0479">Metal-binding</keyword>
<dbReference type="FunFam" id="3.40.50.300:FF:000175">
    <property type="entry name" value="ATP-dependent zinc metalloprotease FTSH 4"/>
    <property type="match status" value="1"/>
</dbReference>
<sequence length="783" mass="85126">MDACASARYSVWAQGRARVDERALAWPERGQTLTFLGTAPWHKRGHGQDLADSLARARLRLGTRQGLTNLDLGVDQVKIRLVSFWDVFYWSRGNGLTSTIGRGVLSPWGGMGELAGTLEHAWAQCQGTTHGRTMAPPPRAGNRFSPVQKRLHSSYFVSLDRGLPIADSTNVSGLLRELYHQNDLERVIRLFESLPSQHSNPSALAEYVKALVKANRLNESELLETLQRGKEEKTIGGLSALSNVGRSTNDKVLGTAGAPIHMTTGGGGNFKEQLWRTFRSLALAFLLLSGVATWIEVKGLGKGLGQEEVQPIMKSNTRFSDVKGVDEAKAELEEIVHYLQDPKRFTRLGGKLPKGVLLVGPPGTGKTLLARAIAGEAGVPFISCNGSEFEEMFVGVGARKVRGLFAAAKKQSPCIIFIDEMDAIGGSRNPKDQHFMKMTLNQLLVELDGFNQNEGIVVIAATNFPESLDKALVRPGRFDRNVAVPNPDVEGRRQILEFHMSKVLKADDVDLMIIARGTPGFSGADLANLVNIAAIKAAMDGATARKLTAFHEAGHALVAIHTNGALPVHKATIVPRGMALGMVAQLSDKDETSISRKQMLAKLDVCMGGRVAEELLFGDNEVTSGASSDLQQATSLARSMVTKYGMSKEVGLVSLNYDDNGKSMSTKTRLLIEKEVKELLDTAYDNAKTILTTYSKEHHALANALLEHETLTGRQIKALLEQVSYVSREMSDGCCAGVADEMETWQKRIGGEEELLTLWTSRMMTCGSAAGNAWNAWRAGLII</sequence>
<dbReference type="Pfam" id="PF00004">
    <property type="entry name" value="AAA"/>
    <property type="match status" value="1"/>
</dbReference>
<evidence type="ECO:0000256" key="11">
    <source>
        <dbReference type="ARBA" id="ARBA00022946"/>
    </source>
</evidence>
<keyword evidence="7" id="KW-0547">Nucleotide-binding</keyword>
<protein>
    <recommendedName>
        <fullName evidence="14">AAA+ ATPase domain-containing protein</fullName>
    </recommendedName>
</protein>
<keyword evidence="8" id="KW-0378">Hydrolase</keyword>
<keyword evidence="12" id="KW-0482">Metalloprotease</keyword>
<dbReference type="GO" id="GO:0005739">
    <property type="term" value="C:mitochondrion"/>
    <property type="evidence" value="ECO:0007669"/>
    <property type="project" value="UniProtKB-SubCell"/>
</dbReference>
<evidence type="ECO:0000313" key="16">
    <source>
        <dbReference type="Proteomes" id="UP001419268"/>
    </source>
</evidence>
<evidence type="ECO:0000256" key="9">
    <source>
        <dbReference type="ARBA" id="ARBA00022833"/>
    </source>
</evidence>
<dbReference type="EMBL" id="JBBNAG010000010">
    <property type="protein sequence ID" value="KAK9101325.1"/>
    <property type="molecule type" value="Genomic_DNA"/>
</dbReference>
<comment type="caution">
    <text evidence="15">The sequence shown here is derived from an EMBL/GenBank/DDBJ whole genome shotgun (WGS) entry which is preliminary data.</text>
</comment>
<dbReference type="SMART" id="SM00382">
    <property type="entry name" value="AAA"/>
    <property type="match status" value="1"/>
</dbReference>
<dbReference type="GO" id="GO:0046872">
    <property type="term" value="F:metal ion binding"/>
    <property type="evidence" value="ECO:0007669"/>
    <property type="project" value="UniProtKB-KW"/>
</dbReference>
<proteinExistence type="inferred from homology"/>
<keyword evidence="10" id="KW-0067">ATP-binding</keyword>
<dbReference type="InterPro" id="IPR027417">
    <property type="entry name" value="P-loop_NTPase"/>
</dbReference>
<organism evidence="15 16">
    <name type="scientific">Stephania cephalantha</name>
    <dbReference type="NCBI Taxonomy" id="152367"/>
    <lineage>
        <taxon>Eukaryota</taxon>
        <taxon>Viridiplantae</taxon>
        <taxon>Streptophyta</taxon>
        <taxon>Embryophyta</taxon>
        <taxon>Tracheophyta</taxon>
        <taxon>Spermatophyta</taxon>
        <taxon>Magnoliopsida</taxon>
        <taxon>Ranunculales</taxon>
        <taxon>Menispermaceae</taxon>
        <taxon>Menispermoideae</taxon>
        <taxon>Cissampelideae</taxon>
        <taxon>Stephania</taxon>
    </lineage>
</organism>
<dbReference type="CDD" id="cd19501">
    <property type="entry name" value="RecA-like_FtsH"/>
    <property type="match status" value="1"/>
</dbReference>
<dbReference type="InterPro" id="IPR003593">
    <property type="entry name" value="AAA+_ATPase"/>
</dbReference>
<evidence type="ECO:0000259" key="14">
    <source>
        <dbReference type="SMART" id="SM00382"/>
    </source>
</evidence>
<dbReference type="Proteomes" id="UP001419268">
    <property type="component" value="Unassembled WGS sequence"/>
</dbReference>
<reference evidence="15 16" key="1">
    <citation type="submission" date="2024-01" db="EMBL/GenBank/DDBJ databases">
        <title>Genome assemblies of Stephania.</title>
        <authorList>
            <person name="Yang L."/>
        </authorList>
    </citation>
    <scope>NUCLEOTIDE SEQUENCE [LARGE SCALE GENOMIC DNA]</scope>
    <source>
        <strain evidence="15">JXDWG</strain>
        <tissue evidence="15">Leaf</tissue>
    </source>
</reference>
<comment type="subcellular location">
    <subcellularLocation>
        <location evidence="2">Mitochondrion</location>
    </subcellularLocation>
</comment>
<dbReference type="PROSITE" id="PS00674">
    <property type="entry name" value="AAA"/>
    <property type="match status" value="1"/>
</dbReference>
<keyword evidence="16" id="KW-1185">Reference proteome</keyword>
<evidence type="ECO:0000256" key="13">
    <source>
        <dbReference type="ARBA" id="ARBA00023128"/>
    </source>
</evidence>
<accession>A0AAP0HYR7</accession>